<dbReference type="SUPFAM" id="SSF54001">
    <property type="entry name" value="Cysteine proteinases"/>
    <property type="match status" value="1"/>
</dbReference>
<dbReference type="PANTHER" id="PTHR39327:SF1">
    <property type="entry name" value="BLR5470 PROTEIN"/>
    <property type="match status" value="1"/>
</dbReference>
<dbReference type="EMBL" id="ATHO01000175">
    <property type="protein sequence ID" value="EQA98210.1"/>
    <property type="molecule type" value="Genomic_DNA"/>
</dbReference>
<keyword evidence="1" id="KW-0732">Signal</keyword>
<proteinExistence type="predicted"/>
<comment type="caution">
    <text evidence="2">The sequence shown here is derived from an EMBL/GenBank/DDBJ whole genome shotgun (WGS) entry which is preliminary data.</text>
</comment>
<gene>
    <name evidence="2" type="ORF">L288_20830</name>
</gene>
<organism evidence="2 3">
    <name type="scientific">Sphingobium quisquiliarum P25</name>
    <dbReference type="NCBI Taxonomy" id="1329909"/>
    <lineage>
        <taxon>Bacteria</taxon>
        <taxon>Pseudomonadati</taxon>
        <taxon>Pseudomonadota</taxon>
        <taxon>Alphaproteobacteria</taxon>
        <taxon>Sphingomonadales</taxon>
        <taxon>Sphingomonadaceae</taxon>
        <taxon>Sphingobium</taxon>
    </lineage>
</organism>
<dbReference type="Gene3D" id="3.10.620.30">
    <property type="match status" value="1"/>
</dbReference>
<evidence type="ECO:0000256" key="1">
    <source>
        <dbReference type="SAM" id="SignalP"/>
    </source>
</evidence>
<accession>T0G3I0</accession>
<dbReference type="PATRIC" id="fig|1329909.3.peg.4003"/>
<dbReference type="InterPro" id="IPR038765">
    <property type="entry name" value="Papain-like_cys_pep_sf"/>
</dbReference>
<feature type="signal peptide" evidence="1">
    <location>
        <begin position="1"/>
        <end position="29"/>
    </location>
</feature>
<dbReference type="InterPro" id="IPR010319">
    <property type="entry name" value="Transglutaminase-like_Cys_pept"/>
</dbReference>
<protein>
    <recommendedName>
        <fullName evidence="4">Transglutaminase</fullName>
    </recommendedName>
</protein>
<dbReference type="Proteomes" id="UP000015525">
    <property type="component" value="Unassembled WGS sequence"/>
</dbReference>
<keyword evidence="3" id="KW-1185">Reference proteome</keyword>
<dbReference type="PANTHER" id="PTHR39327">
    <property type="match status" value="1"/>
</dbReference>
<dbReference type="AlphaFoldDB" id="T0G3I0"/>
<evidence type="ECO:0008006" key="4">
    <source>
        <dbReference type="Google" id="ProtNLM"/>
    </source>
</evidence>
<evidence type="ECO:0000313" key="3">
    <source>
        <dbReference type="Proteomes" id="UP000015525"/>
    </source>
</evidence>
<dbReference type="RefSeq" id="WP_021240120.1">
    <property type="nucleotide sequence ID" value="NZ_ATHO01000175.1"/>
</dbReference>
<name>T0G3I0_9SPHN</name>
<reference evidence="2 3" key="1">
    <citation type="journal article" date="2013" name="Genome Announc.">
        <title>Draft Genome Sequence of Sphingobium quisquiliarum Strain P25T, a Novel Hexachlorocyclohexane (HCH)-Degrading Bacterium Isolated from an HCH Dumpsite.</title>
        <authorList>
            <person name="Kumar Singh A."/>
            <person name="Sangwan N."/>
            <person name="Sharma A."/>
            <person name="Gupta V."/>
            <person name="Khurana J.P."/>
            <person name="Lal R."/>
        </authorList>
    </citation>
    <scope>NUCLEOTIDE SEQUENCE [LARGE SCALE GENOMIC DNA]</scope>
    <source>
        <strain evidence="2 3">P25</strain>
    </source>
</reference>
<sequence>MSGFAPILRIASRAAPALLLAACGGAALAETSVPSIATASALSGPAYGNADRLASTLLAGGMSRLAAISAQQGSASPLGWPPPLAERQAIINDGSIRKMLAQMPGWELQGVRLTLNPPAFSYSQPDLVPTFMRGLLATPAAPVQPQSFLLPKPATITSAPRNGQPDIFGSVAMAVSRTPLDDKWASAVRSSPAAALPASLIRAARAATGLQQVAMVNSWVNRQLRFADDRQGHDSWASASQSLRRGAGDCEDYAIAKMQLLEAAGFDRRALFLVIARDLVRQADHAVLAARVGDDLMILDNMTDRILPSSSVSDYRPIMSFNAYGRWTHGYRMTPPQPVQFAAR</sequence>
<feature type="chain" id="PRO_5004563424" description="Transglutaminase" evidence="1">
    <location>
        <begin position="30"/>
        <end position="344"/>
    </location>
</feature>
<dbReference type="Pfam" id="PF06035">
    <property type="entry name" value="Peptidase_C93"/>
    <property type="match status" value="1"/>
</dbReference>
<evidence type="ECO:0000313" key="2">
    <source>
        <dbReference type="EMBL" id="EQA98210.1"/>
    </source>
</evidence>